<reference evidence="2 3" key="1">
    <citation type="journal article" date="2014" name="Nat. Genet.">
        <title>Genome sequence of the hot pepper provides insights into the evolution of pungency in Capsicum species.</title>
        <authorList>
            <person name="Kim S."/>
            <person name="Park M."/>
            <person name="Yeom S.I."/>
            <person name="Kim Y.M."/>
            <person name="Lee J.M."/>
            <person name="Lee H.A."/>
            <person name="Seo E."/>
            <person name="Choi J."/>
            <person name="Cheong K."/>
            <person name="Kim K.T."/>
            <person name="Jung K."/>
            <person name="Lee G.W."/>
            <person name="Oh S.K."/>
            <person name="Bae C."/>
            <person name="Kim S.B."/>
            <person name="Lee H.Y."/>
            <person name="Kim S.Y."/>
            <person name="Kim M.S."/>
            <person name="Kang B.C."/>
            <person name="Jo Y.D."/>
            <person name="Yang H.B."/>
            <person name="Jeong H.J."/>
            <person name="Kang W.H."/>
            <person name="Kwon J.K."/>
            <person name="Shin C."/>
            <person name="Lim J.Y."/>
            <person name="Park J.H."/>
            <person name="Huh J.H."/>
            <person name="Kim J.S."/>
            <person name="Kim B.D."/>
            <person name="Cohen O."/>
            <person name="Paran I."/>
            <person name="Suh M.C."/>
            <person name="Lee S.B."/>
            <person name="Kim Y.K."/>
            <person name="Shin Y."/>
            <person name="Noh S.J."/>
            <person name="Park J."/>
            <person name="Seo Y.S."/>
            <person name="Kwon S.Y."/>
            <person name="Kim H.A."/>
            <person name="Park J.M."/>
            <person name="Kim H.J."/>
            <person name="Choi S.B."/>
            <person name="Bosland P.W."/>
            <person name="Reeves G."/>
            <person name="Jo S.H."/>
            <person name="Lee B.W."/>
            <person name="Cho H.T."/>
            <person name="Choi H.S."/>
            <person name="Lee M.S."/>
            <person name="Yu Y."/>
            <person name="Do Choi Y."/>
            <person name="Park B.S."/>
            <person name="van Deynze A."/>
            <person name="Ashrafi H."/>
            <person name="Hill T."/>
            <person name="Kim W.T."/>
            <person name="Pai H.S."/>
            <person name="Ahn H.K."/>
            <person name="Yeam I."/>
            <person name="Giovannoni J.J."/>
            <person name="Rose J.K."/>
            <person name="Sorensen I."/>
            <person name="Lee S.J."/>
            <person name="Kim R.W."/>
            <person name="Choi I.Y."/>
            <person name="Choi B.S."/>
            <person name="Lim J.S."/>
            <person name="Lee Y.H."/>
            <person name="Choi D."/>
        </authorList>
    </citation>
    <scope>NUCLEOTIDE SEQUENCE [LARGE SCALE GENOMIC DNA]</scope>
    <source>
        <strain evidence="3">cv. CM334</strain>
    </source>
</reference>
<gene>
    <name evidence="2" type="ORF">T459_12126</name>
</gene>
<dbReference type="EMBL" id="AYRZ02000004">
    <property type="protein sequence ID" value="PHT83683.1"/>
    <property type="molecule type" value="Genomic_DNA"/>
</dbReference>
<keyword evidence="1" id="KW-0175">Coiled coil</keyword>
<dbReference type="Proteomes" id="UP000222542">
    <property type="component" value="Unassembled WGS sequence"/>
</dbReference>
<sequence length="115" mass="12848">MGSEHSGCVRLHGIGVTTTPFKRINGTSKQTLNATNDVMQKMQERMQKMKDKIEEQNRTIRHEVIIDVISQLQNVGLIDPNILVVLYIPSPIESISTLAAIGRKSQNSQGECLKF</sequence>
<proteinExistence type="predicted"/>
<keyword evidence="3" id="KW-1185">Reference proteome</keyword>
<dbReference type="OMA" id="IRHEVII"/>
<name>A0A2G2ZNY0_CAPAN</name>
<comment type="caution">
    <text evidence="2">The sequence shown here is derived from an EMBL/GenBank/DDBJ whole genome shotgun (WGS) entry which is preliminary data.</text>
</comment>
<protein>
    <submittedName>
        <fullName evidence="2">Uncharacterized protein</fullName>
    </submittedName>
</protein>
<dbReference type="AlphaFoldDB" id="A0A2G2ZNY0"/>
<dbReference type="Gramene" id="PHT83683">
    <property type="protein sequence ID" value="PHT83683"/>
    <property type="gene ID" value="T459_12126"/>
</dbReference>
<organism evidence="2 3">
    <name type="scientific">Capsicum annuum</name>
    <name type="common">Capsicum pepper</name>
    <dbReference type="NCBI Taxonomy" id="4072"/>
    <lineage>
        <taxon>Eukaryota</taxon>
        <taxon>Viridiplantae</taxon>
        <taxon>Streptophyta</taxon>
        <taxon>Embryophyta</taxon>
        <taxon>Tracheophyta</taxon>
        <taxon>Spermatophyta</taxon>
        <taxon>Magnoliopsida</taxon>
        <taxon>eudicotyledons</taxon>
        <taxon>Gunneridae</taxon>
        <taxon>Pentapetalae</taxon>
        <taxon>asterids</taxon>
        <taxon>lamiids</taxon>
        <taxon>Solanales</taxon>
        <taxon>Solanaceae</taxon>
        <taxon>Solanoideae</taxon>
        <taxon>Capsiceae</taxon>
        <taxon>Capsicum</taxon>
    </lineage>
</organism>
<evidence type="ECO:0000313" key="3">
    <source>
        <dbReference type="Proteomes" id="UP000222542"/>
    </source>
</evidence>
<evidence type="ECO:0000256" key="1">
    <source>
        <dbReference type="SAM" id="Coils"/>
    </source>
</evidence>
<accession>A0A2G2ZNY0</accession>
<reference evidence="2 3" key="2">
    <citation type="journal article" date="2017" name="Genome Biol.">
        <title>New reference genome sequences of hot pepper reveal the massive evolution of plant disease-resistance genes by retroduplication.</title>
        <authorList>
            <person name="Kim S."/>
            <person name="Park J."/>
            <person name="Yeom S.I."/>
            <person name="Kim Y.M."/>
            <person name="Seo E."/>
            <person name="Kim K.T."/>
            <person name="Kim M.S."/>
            <person name="Lee J.M."/>
            <person name="Cheong K."/>
            <person name="Shin H.S."/>
            <person name="Kim S.B."/>
            <person name="Han K."/>
            <person name="Lee J."/>
            <person name="Park M."/>
            <person name="Lee H.A."/>
            <person name="Lee H.Y."/>
            <person name="Lee Y."/>
            <person name="Oh S."/>
            <person name="Lee J.H."/>
            <person name="Choi E."/>
            <person name="Choi E."/>
            <person name="Lee S.E."/>
            <person name="Jeon J."/>
            <person name="Kim H."/>
            <person name="Choi G."/>
            <person name="Song H."/>
            <person name="Lee J."/>
            <person name="Lee S.C."/>
            <person name="Kwon J.K."/>
            <person name="Lee H.Y."/>
            <person name="Koo N."/>
            <person name="Hong Y."/>
            <person name="Kim R.W."/>
            <person name="Kang W.H."/>
            <person name="Huh J.H."/>
            <person name="Kang B.C."/>
            <person name="Yang T.J."/>
            <person name="Lee Y.H."/>
            <person name="Bennetzen J.L."/>
            <person name="Choi D."/>
        </authorList>
    </citation>
    <scope>NUCLEOTIDE SEQUENCE [LARGE SCALE GENOMIC DNA]</scope>
    <source>
        <strain evidence="3">cv. CM334</strain>
    </source>
</reference>
<evidence type="ECO:0000313" key="2">
    <source>
        <dbReference type="EMBL" id="PHT83683.1"/>
    </source>
</evidence>
<feature type="coiled-coil region" evidence="1">
    <location>
        <begin position="32"/>
        <end position="63"/>
    </location>
</feature>